<evidence type="ECO:0000313" key="2">
    <source>
        <dbReference type="Proteomes" id="UP000577408"/>
    </source>
</evidence>
<dbReference type="AlphaFoldDB" id="A0A7H0K9X2"/>
<name>A0A7H0K9X2_9CORY</name>
<dbReference type="EMBL" id="JABFED010000001">
    <property type="protein sequence ID" value="MBA1836592.1"/>
    <property type="molecule type" value="Genomic_DNA"/>
</dbReference>
<evidence type="ECO:0000313" key="1">
    <source>
        <dbReference type="EMBL" id="MBA1836592.1"/>
    </source>
</evidence>
<gene>
    <name evidence="1" type="ORF">HMA55_01490</name>
</gene>
<organism evidence="1 2">
    <name type="scientific">Corynebacterium wankanglinii</name>
    <dbReference type="NCBI Taxonomy" id="2735136"/>
    <lineage>
        <taxon>Bacteria</taxon>
        <taxon>Bacillati</taxon>
        <taxon>Actinomycetota</taxon>
        <taxon>Actinomycetes</taxon>
        <taxon>Mycobacteriales</taxon>
        <taxon>Corynebacteriaceae</taxon>
        <taxon>Corynebacterium</taxon>
    </lineage>
</organism>
<sequence>MQACLDGENYASEPLDTGVKAGIIAGVVLAVLGLIANYVVQTGMTQLPELGR</sequence>
<protein>
    <submittedName>
        <fullName evidence="1">Uncharacterized protein</fullName>
    </submittedName>
</protein>
<comment type="caution">
    <text evidence="1">The sequence shown here is derived from an EMBL/GenBank/DDBJ whole genome shotgun (WGS) entry which is preliminary data.</text>
</comment>
<dbReference type="RefSeq" id="WP_181191320.1">
    <property type="nucleotide sequence ID" value="NZ_JABFED010000001.1"/>
</dbReference>
<dbReference type="Proteomes" id="UP000577408">
    <property type="component" value="Unassembled WGS sequence"/>
</dbReference>
<reference evidence="1 2" key="1">
    <citation type="submission" date="2020-05" db="EMBL/GenBank/DDBJ databases">
        <title>Descriptions of Corynebacterium xxxx sp. nov., Corynebacterium yyyy sp. nov. and Corynebacterium zzzz sp. nov.</title>
        <authorList>
            <person name="Zhang G."/>
        </authorList>
    </citation>
    <scope>NUCLEOTIDE SEQUENCE [LARGE SCALE GENOMIC DNA]</scope>
    <source>
        <strain evidence="2">zg-913</strain>
    </source>
</reference>
<proteinExistence type="predicted"/>
<keyword evidence="2" id="KW-1185">Reference proteome</keyword>
<accession>A0A7H0K9X2</accession>